<comment type="caution">
    <text evidence="1">The sequence shown here is derived from an EMBL/GenBank/DDBJ whole genome shotgun (WGS) entry which is preliminary data.</text>
</comment>
<gene>
    <name evidence="1" type="ORF">EDD55_108160</name>
</gene>
<dbReference type="PANTHER" id="PTHR37691">
    <property type="entry name" value="BLR3518 PROTEIN"/>
    <property type="match status" value="1"/>
</dbReference>
<protein>
    <submittedName>
        <fullName evidence="1">Uncharacterized protein</fullName>
    </submittedName>
</protein>
<dbReference type="AlphaFoldDB" id="A0A4R3J6A0"/>
<dbReference type="Proteomes" id="UP000295304">
    <property type="component" value="Unassembled WGS sequence"/>
</dbReference>
<dbReference type="InterPro" id="IPR027396">
    <property type="entry name" value="DsrEFH-like"/>
</dbReference>
<sequence>MIRTALRGSLAVILLVAAFPLLGVAQGRYGQQKVVYHIDYAGGDDNIRYFKALETIRNHINAVGRENLNAVLVVHNQGVGLLKAAKTNTRLRAALVGLKGDNVQVDVCAKTIRDQKIDVGRDLYDVFDEDIVPSGVAEIVRLEQLGYSYIKP</sequence>
<organism evidence="1 2">
    <name type="scientific">Varunaivibrio sulfuroxidans</name>
    <dbReference type="NCBI Taxonomy" id="1773489"/>
    <lineage>
        <taxon>Bacteria</taxon>
        <taxon>Pseudomonadati</taxon>
        <taxon>Pseudomonadota</taxon>
        <taxon>Alphaproteobacteria</taxon>
        <taxon>Rhodospirillales</taxon>
        <taxon>Magnetovibrionaceae</taxon>
        <taxon>Varunaivibrio</taxon>
    </lineage>
</organism>
<name>A0A4R3J6A0_9PROT</name>
<proteinExistence type="predicted"/>
<dbReference type="PANTHER" id="PTHR37691:SF1">
    <property type="entry name" value="BLR3518 PROTEIN"/>
    <property type="match status" value="1"/>
</dbReference>
<dbReference type="EMBL" id="SLZW01000008">
    <property type="protein sequence ID" value="TCS61358.1"/>
    <property type="molecule type" value="Genomic_DNA"/>
</dbReference>
<evidence type="ECO:0000313" key="2">
    <source>
        <dbReference type="Proteomes" id="UP000295304"/>
    </source>
</evidence>
<keyword evidence="2" id="KW-1185">Reference proteome</keyword>
<evidence type="ECO:0000313" key="1">
    <source>
        <dbReference type="EMBL" id="TCS61358.1"/>
    </source>
</evidence>
<reference evidence="1 2" key="1">
    <citation type="submission" date="2019-03" db="EMBL/GenBank/DDBJ databases">
        <title>Genomic Encyclopedia of Type Strains, Phase IV (KMG-IV): sequencing the most valuable type-strain genomes for metagenomic binning, comparative biology and taxonomic classification.</title>
        <authorList>
            <person name="Goeker M."/>
        </authorList>
    </citation>
    <scope>NUCLEOTIDE SEQUENCE [LARGE SCALE GENOMIC DNA]</scope>
    <source>
        <strain evidence="1 2">DSM 101688</strain>
    </source>
</reference>
<dbReference type="SUPFAM" id="SSF75169">
    <property type="entry name" value="DsrEFH-like"/>
    <property type="match status" value="1"/>
</dbReference>
<accession>A0A4R3J6A0</accession>
<dbReference type="Gene3D" id="3.40.1260.10">
    <property type="entry name" value="DsrEFH-like"/>
    <property type="match status" value="1"/>
</dbReference>